<protein>
    <submittedName>
        <fullName evidence="1">DUF305 domain-containing protein</fullName>
    </submittedName>
</protein>
<gene>
    <name evidence="1" type="ORF">PQR01_30110</name>
</gene>
<accession>A0ACC7NKR1</accession>
<name>A0ACC7NKR1_9BURK</name>
<dbReference type="EMBL" id="JAQQDW010000085">
    <property type="protein sequence ID" value="MFM0107603.1"/>
    <property type="molecule type" value="Genomic_DNA"/>
</dbReference>
<sequence length="158" mass="17136">MASIFRPLARLTVAAAAMAMLNTSLIAFAAGPANATAEEVPFLSENDKAMTKMMDDMSIMPSGDVDHDFVAMMVPHHQGAIDMARAELRYGHNERLRRIAQEIVVEQQQEIIAMRLALGQSLPPPAPAPEQQRAPAPVPAPASPMSPGDTQMRMHKEP</sequence>
<evidence type="ECO:0000313" key="1">
    <source>
        <dbReference type="EMBL" id="MFM0107603.1"/>
    </source>
</evidence>
<keyword evidence="2" id="KW-1185">Reference proteome</keyword>
<dbReference type="Proteomes" id="UP001629235">
    <property type="component" value="Unassembled WGS sequence"/>
</dbReference>
<evidence type="ECO:0000313" key="2">
    <source>
        <dbReference type="Proteomes" id="UP001629235"/>
    </source>
</evidence>
<organism evidence="1 2">
    <name type="scientific">Paraburkholderia rhynchosiae</name>
    <dbReference type="NCBI Taxonomy" id="487049"/>
    <lineage>
        <taxon>Bacteria</taxon>
        <taxon>Pseudomonadati</taxon>
        <taxon>Pseudomonadota</taxon>
        <taxon>Betaproteobacteria</taxon>
        <taxon>Burkholderiales</taxon>
        <taxon>Burkholderiaceae</taxon>
        <taxon>Paraburkholderia</taxon>
    </lineage>
</organism>
<comment type="caution">
    <text evidence="1">The sequence shown here is derived from an EMBL/GenBank/DDBJ whole genome shotgun (WGS) entry which is preliminary data.</text>
</comment>
<reference evidence="1 2" key="1">
    <citation type="journal article" date="2024" name="Chem. Sci.">
        <title>Discovery of megapolipeptins by genome mining of a Burkholderiales bacteria collection.</title>
        <authorList>
            <person name="Paulo B.S."/>
            <person name="Recchia M.J.J."/>
            <person name="Lee S."/>
            <person name="Fergusson C.H."/>
            <person name="Romanowski S.B."/>
            <person name="Hernandez A."/>
            <person name="Krull N."/>
            <person name="Liu D.Y."/>
            <person name="Cavanagh H."/>
            <person name="Bos A."/>
            <person name="Gray C.A."/>
            <person name="Murphy B.T."/>
            <person name="Linington R.G."/>
            <person name="Eustaquio A.S."/>
        </authorList>
    </citation>
    <scope>NUCLEOTIDE SEQUENCE [LARGE SCALE GENOMIC DNA]</scope>
    <source>
        <strain evidence="1 2">RL18-126-BIB-B</strain>
    </source>
</reference>
<proteinExistence type="predicted"/>